<organism evidence="8">
    <name type="scientific">Camponotus floridanus</name>
    <name type="common">Florida carpenter ant</name>
    <dbReference type="NCBI Taxonomy" id="104421"/>
    <lineage>
        <taxon>Eukaryota</taxon>
        <taxon>Metazoa</taxon>
        <taxon>Ecdysozoa</taxon>
        <taxon>Arthropoda</taxon>
        <taxon>Hexapoda</taxon>
        <taxon>Insecta</taxon>
        <taxon>Pterygota</taxon>
        <taxon>Neoptera</taxon>
        <taxon>Endopterygota</taxon>
        <taxon>Hymenoptera</taxon>
        <taxon>Apocrita</taxon>
        <taxon>Aculeata</taxon>
        <taxon>Formicoidea</taxon>
        <taxon>Formicidae</taxon>
        <taxon>Formicinae</taxon>
        <taxon>Camponotus</taxon>
    </lineage>
</organism>
<protein>
    <submittedName>
        <fullName evidence="7">Zinc finger protein 561</fullName>
    </submittedName>
</protein>
<feature type="domain" description="C2H2-type" evidence="6">
    <location>
        <begin position="83"/>
        <end position="105"/>
    </location>
</feature>
<name>E2AI96_CAMFO</name>
<evidence type="ECO:0000313" key="7">
    <source>
        <dbReference type="EMBL" id="EFN66843.1"/>
    </source>
</evidence>
<feature type="domain" description="C2H2-type" evidence="6">
    <location>
        <begin position="31"/>
        <end position="59"/>
    </location>
</feature>
<evidence type="ECO:0000256" key="2">
    <source>
        <dbReference type="ARBA" id="ARBA00022737"/>
    </source>
</evidence>
<dbReference type="PANTHER" id="PTHR24379:SF121">
    <property type="entry name" value="C2H2-TYPE DOMAIN-CONTAINING PROTEIN"/>
    <property type="match status" value="1"/>
</dbReference>
<dbReference type="GO" id="GO:0008270">
    <property type="term" value="F:zinc ion binding"/>
    <property type="evidence" value="ECO:0007669"/>
    <property type="project" value="UniProtKB-KW"/>
</dbReference>
<dbReference type="Proteomes" id="UP000000311">
    <property type="component" value="Unassembled WGS sequence"/>
</dbReference>
<dbReference type="PANTHER" id="PTHR24379">
    <property type="entry name" value="KRAB AND ZINC FINGER DOMAIN-CONTAINING"/>
    <property type="match status" value="1"/>
</dbReference>
<keyword evidence="1" id="KW-0479">Metal-binding</keyword>
<feature type="non-terminal residue" evidence="7">
    <location>
        <position position="1"/>
    </location>
</feature>
<feature type="non-terminal residue" evidence="7">
    <location>
        <position position="132"/>
    </location>
</feature>
<dbReference type="SMART" id="SM00355">
    <property type="entry name" value="ZnF_C2H2"/>
    <property type="match status" value="4"/>
</dbReference>
<evidence type="ECO:0000256" key="1">
    <source>
        <dbReference type="ARBA" id="ARBA00022723"/>
    </source>
</evidence>
<dbReference type="SUPFAM" id="SSF57667">
    <property type="entry name" value="beta-beta-alpha zinc fingers"/>
    <property type="match status" value="2"/>
</dbReference>
<evidence type="ECO:0000313" key="8">
    <source>
        <dbReference type="Proteomes" id="UP000000311"/>
    </source>
</evidence>
<keyword evidence="8" id="KW-1185">Reference proteome</keyword>
<evidence type="ECO:0000256" key="5">
    <source>
        <dbReference type="PROSITE-ProRule" id="PRU00042"/>
    </source>
</evidence>
<dbReference type="InterPro" id="IPR013087">
    <property type="entry name" value="Znf_C2H2_type"/>
</dbReference>
<sequence length="132" mass="15947">EETFVCYICYKEYTQEADLDYHYLMDHNISNSCHRCNLAFFNDRKLKKHTRKRHNIKHSGCIFCPEAFGGLMYRKKEHNKTQYQCIYCHNAFRTSTKLCNHLYIHKKPFNCLLCVMTFNTKSSMRLHLINKH</sequence>
<evidence type="ECO:0000259" key="6">
    <source>
        <dbReference type="PROSITE" id="PS50157"/>
    </source>
</evidence>
<dbReference type="InParanoid" id="E2AI96"/>
<keyword evidence="2" id="KW-0677">Repeat</keyword>
<evidence type="ECO:0000256" key="3">
    <source>
        <dbReference type="ARBA" id="ARBA00022771"/>
    </source>
</evidence>
<dbReference type="InterPro" id="IPR036236">
    <property type="entry name" value="Znf_C2H2_sf"/>
</dbReference>
<dbReference type="PROSITE" id="PS00028">
    <property type="entry name" value="ZINC_FINGER_C2H2_1"/>
    <property type="match status" value="3"/>
</dbReference>
<dbReference type="Gene3D" id="3.30.160.60">
    <property type="entry name" value="Classic Zinc Finger"/>
    <property type="match status" value="2"/>
</dbReference>
<proteinExistence type="predicted"/>
<keyword evidence="4" id="KW-0862">Zinc</keyword>
<dbReference type="PROSITE" id="PS50157">
    <property type="entry name" value="ZINC_FINGER_C2H2_2"/>
    <property type="match status" value="3"/>
</dbReference>
<keyword evidence="3 5" id="KW-0863">Zinc-finger</keyword>
<reference evidence="7 8" key="1">
    <citation type="journal article" date="2010" name="Science">
        <title>Genomic comparison of the ants Camponotus floridanus and Harpegnathos saltator.</title>
        <authorList>
            <person name="Bonasio R."/>
            <person name="Zhang G."/>
            <person name="Ye C."/>
            <person name="Mutti N.S."/>
            <person name="Fang X."/>
            <person name="Qin N."/>
            <person name="Donahue G."/>
            <person name="Yang P."/>
            <person name="Li Q."/>
            <person name="Li C."/>
            <person name="Zhang P."/>
            <person name="Huang Z."/>
            <person name="Berger S.L."/>
            <person name="Reinberg D."/>
            <person name="Wang J."/>
            <person name="Liebig J."/>
        </authorList>
    </citation>
    <scope>NUCLEOTIDE SEQUENCE [LARGE SCALE GENOMIC DNA]</scope>
    <source>
        <strain evidence="8">C129</strain>
    </source>
</reference>
<gene>
    <name evidence="7" type="ORF">EAG_10259</name>
</gene>
<dbReference type="AlphaFoldDB" id="E2AI96"/>
<dbReference type="EMBL" id="GL439707">
    <property type="protein sequence ID" value="EFN66843.1"/>
    <property type="molecule type" value="Genomic_DNA"/>
</dbReference>
<evidence type="ECO:0000256" key="4">
    <source>
        <dbReference type="ARBA" id="ARBA00022833"/>
    </source>
</evidence>
<accession>E2AI96</accession>
<feature type="domain" description="C2H2-type" evidence="6">
    <location>
        <begin position="109"/>
        <end position="132"/>
    </location>
</feature>